<dbReference type="Gene3D" id="2.60.40.1180">
    <property type="entry name" value="Golgi alpha-mannosidase II"/>
    <property type="match status" value="1"/>
</dbReference>
<dbReference type="GO" id="GO:0031216">
    <property type="term" value="F:neopullulanase activity"/>
    <property type="evidence" value="ECO:0007669"/>
    <property type="project" value="UniProtKB-EC"/>
</dbReference>
<feature type="domain" description="Glycosyl hydrolase family 13 catalytic" evidence="4">
    <location>
        <begin position="138"/>
        <end position="496"/>
    </location>
</feature>
<dbReference type="InterPro" id="IPR032091">
    <property type="entry name" value="Malt_amylase-like_C"/>
</dbReference>
<dbReference type="InterPro" id="IPR004185">
    <property type="entry name" value="Glyco_hydro_13_lg-like_dom"/>
</dbReference>
<dbReference type="Pfam" id="PF00128">
    <property type="entry name" value="Alpha-amylase"/>
    <property type="match status" value="1"/>
</dbReference>
<gene>
    <name evidence="5" type="primary">nplT</name>
    <name evidence="5" type="ORF">NEOCIP111885_02958</name>
</gene>
<dbReference type="EC" id="3.2.1.135" evidence="5"/>
<dbReference type="SUPFAM" id="SSF51011">
    <property type="entry name" value="Glycosyl hydrolase domain"/>
    <property type="match status" value="1"/>
</dbReference>
<dbReference type="Proteomes" id="UP000789845">
    <property type="component" value="Unassembled WGS sequence"/>
</dbReference>
<reference evidence="5" key="1">
    <citation type="submission" date="2021-10" db="EMBL/GenBank/DDBJ databases">
        <authorList>
            <person name="Criscuolo A."/>
        </authorList>
    </citation>
    <scope>NUCLEOTIDE SEQUENCE</scope>
    <source>
        <strain evidence="5">CIP111885</strain>
    </source>
</reference>
<comment type="similarity">
    <text evidence="1">Belongs to the glycosyl hydrolase 13 family.</text>
</comment>
<dbReference type="GO" id="GO:0005975">
    <property type="term" value="P:carbohydrate metabolic process"/>
    <property type="evidence" value="ECO:0007669"/>
    <property type="project" value="InterPro"/>
</dbReference>
<name>A0A9C7GAW8_9BACI</name>
<dbReference type="InterPro" id="IPR013783">
    <property type="entry name" value="Ig-like_fold"/>
</dbReference>
<dbReference type="SMART" id="SM00642">
    <property type="entry name" value="Aamy"/>
    <property type="match status" value="1"/>
</dbReference>
<dbReference type="CDD" id="cd11338">
    <property type="entry name" value="AmyAc_CMD"/>
    <property type="match status" value="1"/>
</dbReference>
<evidence type="ECO:0000259" key="4">
    <source>
        <dbReference type="SMART" id="SM00642"/>
    </source>
</evidence>
<evidence type="ECO:0000256" key="1">
    <source>
        <dbReference type="ARBA" id="ARBA00008061"/>
    </source>
</evidence>
<sequence length="585" mass="68660">MLKEAIYHRPKDNYAYACTNGDLHIRLRSKRDDLQSVSLIFGDPYHWEEGKWINEEQKLIKTGSDQLFDYWFTSVTPPFRRLKYGFSLSDEVETIYYTEKGFMSERPSDTRDCFAFPFINSIDIFNAPSWVKDTVWYQIFPERFGNGNQANDPEGTLEWGSAEPNPTNFFGGDIEGVINHIDYLKELGITGIYFTPIFKAHSNHKYDTIDYLEVDPQFGDNETFKRLVKVCHENGIKIMLDAVFNHSGFYFPQFQDVLENGDQSRFKDWFHTREFPLKTEPMPNYDTFAFTPFMPKLNTENHEVKEYLLEVGRYWVREFDIDGWRLDVANEVDHAFWREFRQEVKKIKPDLYILGEIWHDSMPWLRGDQFDAVMNYPFTTNILNLFAKKSISNKEFIENMVTVLHMYPKNVNEVAFNLVGSHDTPRILTECDEDFRKVKLIYAIMLTFIGTPCIYYGDEIGISGDQDPGCRKCMEWDESKQNRDLFDHIKKLIQLRYDHPLLANEGELTFIPSDYHETCIAYTKSNGTNSFFVIVNTEDKEVNYPLPFNLKGKKIRNVWTNEEFAAESNELTVNLSGFGFSILEF</sequence>
<protein>
    <submittedName>
        <fullName evidence="5">Neopullulanase</fullName>
        <ecNumber evidence="5">3.2.1.135</ecNumber>
    </submittedName>
</protein>
<evidence type="ECO:0000313" key="5">
    <source>
        <dbReference type="EMBL" id="CAG9609216.1"/>
    </source>
</evidence>
<dbReference type="AlphaFoldDB" id="A0A9C7GAW8"/>
<dbReference type="PANTHER" id="PTHR10357">
    <property type="entry name" value="ALPHA-AMYLASE FAMILY MEMBER"/>
    <property type="match status" value="1"/>
</dbReference>
<dbReference type="Pfam" id="PF16657">
    <property type="entry name" value="Malt_amylase_C"/>
    <property type="match status" value="1"/>
</dbReference>
<dbReference type="SUPFAM" id="SSF51445">
    <property type="entry name" value="(Trans)glycosidases"/>
    <property type="match status" value="1"/>
</dbReference>
<dbReference type="Gene3D" id="2.60.40.10">
    <property type="entry name" value="Immunoglobulins"/>
    <property type="match status" value="1"/>
</dbReference>
<dbReference type="Gene3D" id="3.90.400.10">
    <property type="entry name" value="Oligo-1,6-glucosidase, Domain 2"/>
    <property type="match status" value="1"/>
</dbReference>
<dbReference type="EMBL" id="CAKJTG010000017">
    <property type="protein sequence ID" value="CAG9609216.1"/>
    <property type="molecule type" value="Genomic_DNA"/>
</dbReference>
<keyword evidence="2 5" id="KW-0378">Hydrolase</keyword>
<accession>A0A9C7GAW8</accession>
<dbReference type="PANTHER" id="PTHR10357:SF210">
    <property type="entry name" value="MALTODEXTRIN GLUCOSIDASE"/>
    <property type="match status" value="1"/>
</dbReference>
<dbReference type="Gene3D" id="3.20.20.80">
    <property type="entry name" value="Glycosidases"/>
    <property type="match status" value="1"/>
</dbReference>
<evidence type="ECO:0000256" key="2">
    <source>
        <dbReference type="ARBA" id="ARBA00022801"/>
    </source>
</evidence>
<keyword evidence="6" id="KW-1185">Reference proteome</keyword>
<keyword evidence="3 5" id="KW-0326">Glycosidase</keyword>
<dbReference type="InterPro" id="IPR013780">
    <property type="entry name" value="Glyco_hydro_b"/>
</dbReference>
<evidence type="ECO:0000313" key="6">
    <source>
        <dbReference type="Proteomes" id="UP000789845"/>
    </source>
</evidence>
<dbReference type="InterPro" id="IPR006047">
    <property type="entry name" value="GH13_cat_dom"/>
</dbReference>
<dbReference type="CDD" id="cd02857">
    <property type="entry name" value="E_set_CDase_PDE_N"/>
    <property type="match status" value="1"/>
</dbReference>
<dbReference type="RefSeq" id="WP_230497452.1">
    <property type="nucleotide sequence ID" value="NZ_CAKJTG010000017.1"/>
</dbReference>
<comment type="caution">
    <text evidence="5">The sequence shown here is derived from an EMBL/GenBank/DDBJ whole genome shotgun (WGS) entry which is preliminary data.</text>
</comment>
<dbReference type="InterPro" id="IPR045857">
    <property type="entry name" value="O16G_dom_2"/>
</dbReference>
<organism evidence="5 6">
    <name type="scientific">Pseudoneobacillus rhizosphaerae</name>
    <dbReference type="NCBI Taxonomy" id="2880968"/>
    <lineage>
        <taxon>Bacteria</taxon>
        <taxon>Bacillati</taxon>
        <taxon>Bacillota</taxon>
        <taxon>Bacilli</taxon>
        <taxon>Bacillales</taxon>
        <taxon>Bacillaceae</taxon>
        <taxon>Pseudoneobacillus</taxon>
    </lineage>
</organism>
<dbReference type="InterPro" id="IPR017853">
    <property type="entry name" value="GH"/>
</dbReference>
<proteinExistence type="inferred from homology"/>
<evidence type="ECO:0000256" key="3">
    <source>
        <dbReference type="ARBA" id="ARBA00023295"/>
    </source>
</evidence>
<dbReference type="Pfam" id="PF02903">
    <property type="entry name" value="Alpha-amylase_N"/>
    <property type="match status" value="1"/>
</dbReference>